<dbReference type="EMBL" id="JBFMKM010000003">
    <property type="protein sequence ID" value="KAL1310962.1"/>
    <property type="molecule type" value="Genomic_DNA"/>
</dbReference>
<dbReference type="InterPro" id="IPR000330">
    <property type="entry name" value="SNF2_N"/>
</dbReference>
<evidence type="ECO:0000313" key="7">
    <source>
        <dbReference type="Proteomes" id="UP001562354"/>
    </source>
</evidence>
<dbReference type="GeneID" id="95974885"/>
<dbReference type="SMART" id="SM00487">
    <property type="entry name" value="DEXDc"/>
    <property type="match status" value="1"/>
</dbReference>
<dbReference type="InterPro" id="IPR049730">
    <property type="entry name" value="SNF2/RAD54-like_C"/>
</dbReference>
<dbReference type="InterPro" id="IPR027417">
    <property type="entry name" value="P-loop_NTPase"/>
</dbReference>
<dbReference type="InterPro" id="IPR001650">
    <property type="entry name" value="Helicase_C-like"/>
</dbReference>
<feature type="domain" description="Helicase C-terminal" evidence="5">
    <location>
        <begin position="717"/>
        <end position="865"/>
    </location>
</feature>
<dbReference type="Pfam" id="PF00176">
    <property type="entry name" value="SNF2-rel_dom"/>
    <property type="match status" value="1"/>
</dbReference>
<evidence type="ECO:0000256" key="2">
    <source>
        <dbReference type="ARBA" id="ARBA00022801"/>
    </source>
</evidence>
<dbReference type="Proteomes" id="UP001562354">
    <property type="component" value="Unassembled WGS sequence"/>
</dbReference>
<feature type="region of interest" description="Disordered" evidence="4">
    <location>
        <begin position="556"/>
        <end position="592"/>
    </location>
</feature>
<dbReference type="Pfam" id="PF00271">
    <property type="entry name" value="Helicase_C"/>
    <property type="match status" value="1"/>
</dbReference>
<keyword evidence="7" id="KW-1185">Reference proteome</keyword>
<sequence length="959" mass="108017">MRSQEAGNGREVILEAAEEAILPHLGWRAEARSKASLCIKGGILADHPGFGKTITSLSLIYADFVDHANAPDLHKAITERMSPLSVDASQSPIKIAATLVILPKTITKQWYEEVGHVLGREYQKKTLLIEDMKDLNKYSVQHFRDARIILLNRGIIGRESYLQRVAKFAGLPEYGPATKKRDFKTWLELAVPKVAEHANILTSKGSSVLSKTIKEETKERLCNRTVRTFASKRLKGQAYVEKGQNKSRHAEKEADLERTISTPSARELSGCVLFEMFHYNRIIVDEFSYLLDNEGGSMTSMTTLSADKRWALSATPPLKDAYDVAQLARVIGIPLSRGFSMPGLLSAKNLAALQEDMTNVELFEMFSEAPSYIMLGRIHELAQKFLDAFVRQNILQFADFRYDDHIVPVHLNLDHRIVYNELSQQLNSQDMRIKRSSKKSVEGQDREEHIHDSVRGLKLAEQALSNRATFFSSIELGHKHGGIHALLEKRREQCDIHKSEIRHAIDVNRLLSSKLRGEERPFEEWQKTNLDSDEIGDQGVSDTIKTMIAAARPVTKALEVSDEERSEDETSDDGGKSKKKKKSKESRPVLDQARAKRAKLNFLVKKLLAVTRSIRFVENARRLHGAQEEGKEVDRCDFQDCAGNRAFSQLSAASVCGHIVCDACYQKSQLLVGNCGAPGCRNTLQEFQLLKAKKLVSVNEASANPQDQSQKIAAVIEILRRIQEVRQQAILFVRQHEHIETVQAALETNGIRSEAINKETAKRIEDFQRTQAVDKKTVIIINADDESAAGTNLTNANHVIFLSPLLKLDQYGYESQMAQAIGRVRRPGQKNDIFVYRMASLYTIDIDVLEHRERRDRILMEKKPNEVCGSKDPASREDIDMDAVDTITAPFTAEETSQTAERTQLIKDCDGRFKLVPKSLLLRRPESEGTVDIQGRARVKGFEEYIALIKFSKAYNADD</sequence>
<comment type="caution">
    <text evidence="6">The sequence shown here is derived from an EMBL/GenBank/DDBJ whole genome shotgun (WGS) entry which is preliminary data.</text>
</comment>
<dbReference type="RefSeq" id="XP_069203811.1">
    <property type="nucleotide sequence ID" value="XM_069340342.1"/>
</dbReference>
<feature type="compositionally biased region" description="Acidic residues" evidence="4">
    <location>
        <begin position="560"/>
        <end position="572"/>
    </location>
</feature>
<evidence type="ECO:0000256" key="3">
    <source>
        <dbReference type="ARBA" id="ARBA00022840"/>
    </source>
</evidence>
<dbReference type="PANTHER" id="PTHR45626:SF26">
    <property type="entry name" value="FAMILY HELICASE, PUTATIVE (AFU_ORTHOLOGUE AFUA_2G09120)-RELATED"/>
    <property type="match status" value="1"/>
</dbReference>
<dbReference type="CDD" id="cd18793">
    <property type="entry name" value="SF2_C_SNF"/>
    <property type="match status" value="1"/>
</dbReference>
<accession>A0ABR3PN42</accession>
<proteinExistence type="predicted"/>
<dbReference type="PROSITE" id="PS51194">
    <property type="entry name" value="HELICASE_CTER"/>
    <property type="match status" value="1"/>
</dbReference>
<dbReference type="InterPro" id="IPR050628">
    <property type="entry name" value="SNF2_RAD54_helicase_TF"/>
</dbReference>
<organism evidence="6 7">
    <name type="scientific">Neodothiora populina</name>
    <dbReference type="NCBI Taxonomy" id="2781224"/>
    <lineage>
        <taxon>Eukaryota</taxon>
        <taxon>Fungi</taxon>
        <taxon>Dikarya</taxon>
        <taxon>Ascomycota</taxon>
        <taxon>Pezizomycotina</taxon>
        <taxon>Dothideomycetes</taxon>
        <taxon>Dothideomycetidae</taxon>
        <taxon>Dothideales</taxon>
        <taxon>Dothioraceae</taxon>
        <taxon>Neodothiora</taxon>
    </lineage>
</organism>
<evidence type="ECO:0000259" key="5">
    <source>
        <dbReference type="PROSITE" id="PS51194"/>
    </source>
</evidence>
<dbReference type="PANTHER" id="PTHR45626">
    <property type="entry name" value="TRANSCRIPTION TERMINATION FACTOR 2-RELATED"/>
    <property type="match status" value="1"/>
</dbReference>
<protein>
    <recommendedName>
        <fullName evidence="5">Helicase C-terminal domain-containing protein</fullName>
    </recommendedName>
</protein>
<evidence type="ECO:0000313" key="6">
    <source>
        <dbReference type="EMBL" id="KAL1310962.1"/>
    </source>
</evidence>
<evidence type="ECO:0000256" key="1">
    <source>
        <dbReference type="ARBA" id="ARBA00022741"/>
    </source>
</evidence>
<keyword evidence="2" id="KW-0378">Hydrolase</keyword>
<reference evidence="6 7" key="1">
    <citation type="submission" date="2024-07" db="EMBL/GenBank/DDBJ databases">
        <title>Draft sequence of the Neodothiora populina.</title>
        <authorList>
            <person name="Drown D.D."/>
            <person name="Schuette U.S."/>
            <person name="Buechlein A.B."/>
            <person name="Rusch D.R."/>
            <person name="Winton L.W."/>
            <person name="Adams G.A."/>
        </authorList>
    </citation>
    <scope>NUCLEOTIDE SEQUENCE [LARGE SCALE GENOMIC DNA]</scope>
    <source>
        <strain evidence="6 7">CPC 39397</strain>
    </source>
</reference>
<dbReference type="Gene3D" id="3.40.50.300">
    <property type="entry name" value="P-loop containing nucleotide triphosphate hydrolases"/>
    <property type="match status" value="2"/>
</dbReference>
<gene>
    <name evidence="6" type="ORF">AAFC00_001182</name>
</gene>
<evidence type="ECO:0000256" key="4">
    <source>
        <dbReference type="SAM" id="MobiDB-lite"/>
    </source>
</evidence>
<dbReference type="InterPro" id="IPR014001">
    <property type="entry name" value="Helicase_ATP-bd"/>
</dbReference>
<name>A0ABR3PN42_9PEZI</name>
<dbReference type="SUPFAM" id="SSF52540">
    <property type="entry name" value="P-loop containing nucleoside triphosphate hydrolases"/>
    <property type="match status" value="2"/>
</dbReference>
<keyword evidence="1" id="KW-0547">Nucleotide-binding</keyword>
<keyword evidence="3" id="KW-0067">ATP-binding</keyword>